<protein>
    <submittedName>
        <fullName evidence="2">Uncharacterized protein</fullName>
    </submittedName>
</protein>
<dbReference type="AlphaFoldDB" id="A0A3M7M4Q7"/>
<feature type="compositionally biased region" description="Basic residues" evidence="1">
    <location>
        <begin position="1"/>
        <end position="19"/>
    </location>
</feature>
<reference evidence="2 3" key="1">
    <citation type="journal article" date="2014" name="PLoS ONE">
        <title>De novo Genome Assembly of the Fungal Plant Pathogen Pyrenophora semeniperda.</title>
        <authorList>
            <person name="Soliai M.M."/>
            <person name="Meyer S.E."/>
            <person name="Udall J.A."/>
            <person name="Elzinga D.E."/>
            <person name="Hermansen R.A."/>
            <person name="Bodily P.M."/>
            <person name="Hart A.A."/>
            <person name="Coleman C.E."/>
        </authorList>
    </citation>
    <scope>NUCLEOTIDE SEQUENCE [LARGE SCALE GENOMIC DNA]</scope>
    <source>
        <strain evidence="2 3">CCB06</strain>
        <tissue evidence="2">Mycelium</tissue>
    </source>
</reference>
<evidence type="ECO:0000313" key="2">
    <source>
        <dbReference type="EMBL" id="RMZ69456.1"/>
    </source>
</evidence>
<sequence>MRTVRKRNRKMDHHCHRHLSASPHNMHLQ</sequence>
<accession>A0A3M7M4Q7</accession>
<proteinExistence type="predicted"/>
<keyword evidence="3" id="KW-1185">Reference proteome</keyword>
<evidence type="ECO:0000313" key="3">
    <source>
        <dbReference type="Proteomes" id="UP000265663"/>
    </source>
</evidence>
<evidence type="ECO:0000256" key="1">
    <source>
        <dbReference type="SAM" id="MobiDB-lite"/>
    </source>
</evidence>
<dbReference type="Proteomes" id="UP000265663">
    <property type="component" value="Unassembled WGS sequence"/>
</dbReference>
<name>A0A3M7M4Q7_9PLEO</name>
<gene>
    <name evidence="2" type="ORF">GMOD_00006268</name>
</gene>
<organism evidence="2 3">
    <name type="scientific">Pyrenophora seminiperda CCB06</name>
    <dbReference type="NCBI Taxonomy" id="1302712"/>
    <lineage>
        <taxon>Eukaryota</taxon>
        <taxon>Fungi</taxon>
        <taxon>Dikarya</taxon>
        <taxon>Ascomycota</taxon>
        <taxon>Pezizomycotina</taxon>
        <taxon>Dothideomycetes</taxon>
        <taxon>Pleosporomycetidae</taxon>
        <taxon>Pleosporales</taxon>
        <taxon>Pleosporineae</taxon>
        <taxon>Pleosporaceae</taxon>
        <taxon>Pyrenophora</taxon>
    </lineage>
</organism>
<feature type="region of interest" description="Disordered" evidence="1">
    <location>
        <begin position="1"/>
        <end position="29"/>
    </location>
</feature>
<dbReference type="EMBL" id="KE747818">
    <property type="protein sequence ID" value="RMZ69456.1"/>
    <property type="molecule type" value="Genomic_DNA"/>
</dbReference>